<evidence type="ECO:0000256" key="5">
    <source>
        <dbReference type="ARBA" id="ARBA00022989"/>
    </source>
</evidence>
<evidence type="ECO:0000313" key="9">
    <source>
        <dbReference type="EMBL" id="ADM12219.1"/>
    </source>
</evidence>
<comment type="similarity">
    <text evidence="7 8">Belongs to the SFT2 family.</text>
</comment>
<dbReference type="Pfam" id="PF04178">
    <property type="entry name" value="Got1"/>
    <property type="match status" value="1"/>
</dbReference>
<evidence type="ECO:0000256" key="7">
    <source>
        <dbReference type="ARBA" id="ARBA00025800"/>
    </source>
</evidence>
<keyword evidence="10" id="KW-1185">Reference proteome</keyword>
<dbReference type="Proteomes" id="UP000002313">
    <property type="component" value="Chromosome IX"/>
</dbReference>
<feature type="transmembrane region" description="Helical" evidence="8">
    <location>
        <begin position="108"/>
        <end position="127"/>
    </location>
</feature>
<feature type="transmembrane region" description="Helical" evidence="8">
    <location>
        <begin position="133"/>
        <end position="154"/>
    </location>
</feature>
<dbReference type="RefSeq" id="XP_003073579.1">
    <property type="nucleotide sequence ID" value="XM_003073533.1"/>
</dbReference>
<evidence type="ECO:0000256" key="4">
    <source>
        <dbReference type="ARBA" id="ARBA00022927"/>
    </source>
</evidence>
<dbReference type="GeneID" id="9698410"/>
<dbReference type="GO" id="GO:0016192">
    <property type="term" value="P:vesicle-mediated transport"/>
    <property type="evidence" value="ECO:0007669"/>
    <property type="project" value="InterPro"/>
</dbReference>
<feature type="transmembrane region" description="Helical" evidence="8">
    <location>
        <begin position="76"/>
        <end position="96"/>
    </location>
</feature>
<comment type="function">
    <text evidence="8">Nonessential protein required for the fusion of transport vesicles derived from the endocytic pathway with the Golgi complex.</text>
</comment>
<name>E0S8V3_ENCIT</name>
<evidence type="ECO:0000256" key="8">
    <source>
        <dbReference type="RuleBase" id="RU363111"/>
    </source>
</evidence>
<dbReference type="PANTHER" id="PTHR23137">
    <property type="entry name" value="VESICLE TRANSPORT PROTEIN-RELATED"/>
    <property type="match status" value="1"/>
</dbReference>
<sequence>MDPLMSAFKARESKTFYSPIPHKYEQMFKPKKYDLEHFGLTFFQRAVCFSACLGAGILSFLYSMIKIVRLSPSGFILPYTISNFLFFIMFGFLLGFRSYLEGLFSKKKRIHSSWFIGCTLLTLYVVLKYDRYLLNLVFCFVQVTSFIMFSLTFIPGGTSGMSSMVNMFFKK</sequence>
<protein>
    <recommendedName>
        <fullName evidence="8">Protein transport protein SFT2</fullName>
    </recommendedName>
</protein>
<keyword evidence="4 8" id="KW-0653">Protein transport</keyword>
<dbReference type="PANTHER" id="PTHR23137:SF36">
    <property type="entry name" value="VESICLE TRANSPORT PROTEIN SFT2C"/>
    <property type="match status" value="1"/>
</dbReference>
<accession>E0S8V3</accession>
<evidence type="ECO:0000313" key="10">
    <source>
        <dbReference type="Proteomes" id="UP000002313"/>
    </source>
</evidence>
<dbReference type="HOGENOM" id="CLU_1555234_0_0_1"/>
<feature type="transmembrane region" description="Helical" evidence="8">
    <location>
        <begin position="42"/>
        <end position="64"/>
    </location>
</feature>
<comment type="subcellular location">
    <subcellularLocation>
        <location evidence="8">Golgi apparatus membrane</location>
        <topology evidence="8">Multi-pass membrane protein</topology>
    </subcellularLocation>
    <subcellularLocation>
        <location evidence="1">Membrane</location>
        <topology evidence="1">Multi-pass membrane protein</topology>
    </subcellularLocation>
</comment>
<keyword evidence="2 8" id="KW-0813">Transport</keyword>
<keyword evidence="6 8" id="KW-0472">Membrane</keyword>
<evidence type="ECO:0000256" key="2">
    <source>
        <dbReference type="ARBA" id="ARBA00022448"/>
    </source>
</evidence>
<evidence type="ECO:0000256" key="6">
    <source>
        <dbReference type="ARBA" id="ARBA00023136"/>
    </source>
</evidence>
<dbReference type="KEGG" id="ein:Eint_090900"/>
<dbReference type="AlphaFoldDB" id="E0S8V3"/>
<dbReference type="InterPro" id="IPR011691">
    <property type="entry name" value="Vesicle_transpt_SFT2"/>
</dbReference>
<dbReference type="OrthoDB" id="660759at2759"/>
<keyword evidence="5 8" id="KW-1133">Transmembrane helix</keyword>
<keyword evidence="8" id="KW-0333">Golgi apparatus</keyword>
<keyword evidence="3 8" id="KW-0812">Transmembrane</keyword>
<reference evidence="9 10" key="2">
    <citation type="journal article" date="2012" name="Proc. Natl. Acad. Sci. U.S.A.">
        <title>Gain and loss of multiple functionally related, horizontally transferred genes in the reduced genomes of two microsporidian parasites.</title>
        <authorList>
            <person name="Pombert J.-F."/>
            <person name="Selman M."/>
            <person name="Burki F."/>
            <person name="Bardell F.T."/>
            <person name="Farinelli L."/>
            <person name="Solter L.F."/>
            <person name="Whitman D.W."/>
            <person name="Weiss L.M."/>
            <person name="Corradi N."/>
            <person name="Keeling P.J."/>
        </authorList>
    </citation>
    <scope>NUCLEOTIDE SEQUENCE [LARGE SCALE GENOMIC DNA]</scope>
    <source>
        <strain evidence="9 10">ATCC 50506</strain>
    </source>
</reference>
<reference evidence="9 10" key="1">
    <citation type="journal article" date="2010" name="Nat. Commun.">
        <title>The complete sequence of the smallest known nuclear genome from the microsporidian Encephalitozoon intestinalis.</title>
        <authorList>
            <person name="Corradi N."/>
            <person name="Pombert J.-F."/>
            <person name="Farinelli L."/>
            <person name="Didier E.S."/>
            <person name="Keeling P.J."/>
        </authorList>
    </citation>
    <scope>NUCLEOTIDE SEQUENCE [LARGE SCALE GENOMIC DNA]</scope>
    <source>
        <strain evidence="9 10">ATCC 50506</strain>
    </source>
</reference>
<evidence type="ECO:0000256" key="1">
    <source>
        <dbReference type="ARBA" id="ARBA00004141"/>
    </source>
</evidence>
<dbReference type="VEuPathDB" id="MicrosporidiaDB:Eint_090900"/>
<dbReference type="InterPro" id="IPR007305">
    <property type="entry name" value="Vesicle_transpt_Got1/SFT2"/>
</dbReference>
<proteinExistence type="inferred from homology"/>
<gene>
    <name evidence="9" type="ORF">Eint_090900</name>
</gene>
<dbReference type="GO" id="GO:0015031">
    <property type="term" value="P:protein transport"/>
    <property type="evidence" value="ECO:0007669"/>
    <property type="project" value="UniProtKB-KW"/>
</dbReference>
<dbReference type="GO" id="GO:0000139">
    <property type="term" value="C:Golgi membrane"/>
    <property type="evidence" value="ECO:0007669"/>
    <property type="project" value="UniProtKB-SubCell"/>
</dbReference>
<dbReference type="EMBL" id="CP001950">
    <property type="protein sequence ID" value="ADM12219.1"/>
    <property type="molecule type" value="Genomic_DNA"/>
</dbReference>
<organism evidence="9 10">
    <name type="scientific">Encephalitozoon intestinalis (strain ATCC 50506)</name>
    <name type="common">Microsporidian parasite</name>
    <name type="synonym">Septata intestinalis</name>
    <dbReference type="NCBI Taxonomy" id="876142"/>
    <lineage>
        <taxon>Eukaryota</taxon>
        <taxon>Fungi</taxon>
        <taxon>Fungi incertae sedis</taxon>
        <taxon>Microsporidia</taxon>
        <taxon>Unikaryonidae</taxon>
        <taxon>Encephalitozoon</taxon>
    </lineage>
</organism>
<evidence type="ECO:0000256" key="3">
    <source>
        <dbReference type="ARBA" id="ARBA00022692"/>
    </source>
</evidence>